<dbReference type="AlphaFoldDB" id="K2KQP5"/>
<accession>K2KQP5</accession>
<comment type="caution">
    <text evidence="1">The sequence shown here is derived from an EMBL/GenBank/DDBJ whole genome shotgun (WGS) entry which is preliminary data.</text>
</comment>
<proteinExistence type="predicted"/>
<dbReference type="PATRIC" id="fig|1145110.4.peg.1288"/>
<dbReference type="Proteomes" id="UP000002808">
    <property type="component" value="Unassembled WGS sequence"/>
</dbReference>
<dbReference type="EMBL" id="AMOQ01000005">
    <property type="protein sequence ID" value="EKE79830.1"/>
    <property type="molecule type" value="Genomic_DNA"/>
</dbReference>
<evidence type="ECO:0000313" key="2">
    <source>
        <dbReference type="Proteomes" id="UP000002808"/>
    </source>
</evidence>
<name>K2KQP5_HELPX</name>
<evidence type="ECO:0000313" key="1">
    <source>
        <dbReference type="EMBL" id="EKE79830.1"/>
    </source>
</evidence>
<organism evidence="1 2">
    <name type="scientific">Helicobacter pylori R018c</name>
    <dbReference type="NCBI Taxonomy" id="1145110"/>
    <lineage>
        <taxon>Bacteria</taxon>
        <taxon>Pseudomonadati</taxon>
        <taxon>Campylobacterota</taxon>
        <taxon>Epsilonproteobacteria</taxon>
        <taxon>Campylobacterales</taxon>
        <taxon>Helicobacteraceae</taxon>
        <taxon>Helicobacter</taxon>
    </lineage>
</organism>
<reference evidence="1 2" key="1">
    <citation type="submission" date="2012-08" db="EMBL/GenBank/DDBJ databases">
        <title>Comparative Sequence Analysis of H. pylori isolates.</title>
        <authorList>
            <person name="Blanchard T.G."/>
            <person name="Czinn S.J."/>
            <person name="McCracken C.M."/>
            <person name="Abolude K.A."/>
            <person name="Shefchek K.S."/>
            <person name="Maroo A.M."/>
            <person name="Santana-Cruz I.S."/>
            <person name="Tallon L.J."/>
            <person name="Ficke F.W.F."/>
        </authorList>
    </citation>
    <scope>NUCLEOTIDE SEQUENCE [LARGE SCALE GENOMIC DNA]</scope>
    <source>
        <strain evidence="1 2">R018c</strain>
    </source>
</reference>
<gene>
    <name evidence="1" type="ORF">OUC_1315</name>
</gene>
<sequence length="42" mass="4953">MKKSNDNNALARSQRELFVGIRDFIVFKFKRMIVFNGLTYSP</sequence>
<protein>
    <submittedName>
        <fullName evidence="1">Integrase-recombinase domain protein</fullName>
    </submittedName>
</protein>